<evidence type="ECO:0000313" key="16">
    <source>
        <dbReference type="EMBL" id="GAA4287543.1"/>
    </source>
</evidence>
<dbReference type="CDD" id="cd09603">
    <property type="entry name" value="M1_APN_like"/>
    <property type="match status" value="1"/>
</dbReference>
<evidence type="ECO:0000256" key="13">
    <source>
        <dbReference type="SAM" id="SignalP"/>
    </source>
</evidence>
<evidence type="ECO:0000256" key="8">
    <source>
        <dbReference type="ARBA" id="ARBA00022801"/>
    </source>
</evidence>
<sequence length="486" mass="52292">MVAAVARPSSRGARYLLAALSTAGLVLAPIPASAADDGDHGPRFSPGSAGVGDPYFPLAGNGGIDVEHYDLELRYTPPAAEPAPLEGHLEGTATIDLEATEDLSRFNLDLRGLTVTEVEVDGRRATFTQQENELVVTPRRGLRDGKDVEVVVEYGGTTGRPLDATGALYGWVTTRDGAMVANEPDGAATWFPVNDHPTDKATFTFAVAVPEGLVVAANGLLVDRSTEDGLTTWLWDASEDLMAPYLATASIGNYRLSTSTAAGVPVIDAVDADLTEPNARQTAATLALTEDMLEFFEGIFGDYPFVAYGSIVDDDSVDYALETQTRSLFSLVADEATAAHELAHSWVGNAVSPERWSDIWLNEGWATYGEQLWTEHRGGRTAQQQFDALMRTPANDPLWTVRVGDPGAANMFAGAVYLRGAGTLHALRLRIGDDDFFDLAREWVGRYDGAAASTADFEALAEEVSGEDLDHFFDVWLRTATRPANW</sequence>
<gene>
    <name evidence="16" type="ORF">GCM10022262_19020</name>
</gene>
<dbReference type="PANTHER" id="PTHR11533:SF297">
    <property type="entry name" value="AMINOPEPTIDASE N"/>
    <property type="match status" value="1"/>
</dbReference>
<evidence type="ECO:0000256" key="11">
    <source>
        <dbReference type="ARBA" id="ARBA00029811"/>
    </source>
</evidence>
<evidence type="ECO:0000259" key="14">
    <source>
        <dbReference type="Pfam" id="PF01433"/>
    </source>
</evidence>
<dbReference type="SUPFAM" id="SSF63737">
    <property type="entry name" value="Leukotriene A4 hydrolase N-terminal domain"/>
    <property type="match status" value="1"/>
</dbReference>
<evidence type="ECO:0000256" key="5">
    <source>
        <dbReference type="ARBA" id="ARBA00015611"/>
    </source>
</evidence>
<dbReference type="Pfam" id="PF01433">
    <property type="entry name" value="Peptidase_M1"/>
    <property type="match status" value="1"/>
</dbReference>
<dbReference type="InterPro" id="IPR014782">
    <property type="entry name" value="Peptidase_M1_dom"/>
</dbReference>
<keyword evidence="13" id="KW-0732">Signal</keyword>
<dbReference type="InterPro" id="IPR050344">
    <property type="entry name" value="Peptidase_M1_aminopeptidases"/>
</dbReference>
<keyword evidence="7" id="KW-0479">Metal-binding</keyword>
<keyword evidence="10" id="KW-0482">Metalloprotease</keyword>
<feature type="chain" id="PRO_5045082480" description="Aminopeptidase N" evidence="13">
    <location>
        <begin position="35"/>
        <end position="486"/>
    </location>
</feature>
<keyword evidence="8" id="KW-0378">Hydrolase</keyword>
<evidence type="ECO:0000313" key="17">
    <source>
        <dbReference type="Proteomes" id="UP001499841"/>
    </source>
</evidence>
<dbReference type="Proteomes" id="UP001499841">
    <property type="component" value="Unassembled WGS sequence"/>
</dbReference>
<keyword evidence="9" id="KW-0862">Zinc</keyword>
<comment type="catalytic activity">
    <reaction evidence="1">
        <text>Release of an N-terminal amino acid, Xaa-|-Yaa- from a peptide, amide or arylamide. Xaa is preferably Ala, but may be most amino acids including Pro (slow action). When a terminal hydrophobic residue is followed by a prolyl residue, the two may be released as an intact Xaa-Pro dipeptide.</text>
        <dbReference type="EC" id="3.4.11.2"/>
    </reaction>
</comment>
<dbReference type="PRINTS" id="PR00756">
    <property type="entry name" value="ALADIPTASE"/>
</dbReference>
<keyword evidence="6" id="KW-0645">Protease</keyword>
<reference evidence="17" key="1">
    <citation type="journal article" date="2019" name="Int. J. Syst. Evol. Microbiol.">
        <title>The Global Catalogue of Microorganisms (GCM) 10K type strain sequencing project: providing services to taxonomists for standard genome sequencing and annotation.</title>
        <authorList>
            <consortium name="The Broad Institute Genomics Platform"/>
            <consortium name="The Broad Institute Genome Sequencing Center for Infectious Disease"/>
            <person name="Wu L."/>
            <person name="Ma J."/>
        </authorList>
    </citation>
    <scope>NUCLEOTIDE SEQUENCE [LARGE SCALE GENOMIC DNA]</scope>
    <source>
        <strain evidence="17">JCM 17459</strain>
    </source>
</reference>
<evidence type="ECO:0000256" key="7">
    <source>
        <dbReference type="ARBA" id="ARBA00022723"/>
    </source>
</evidence>
<dbReference type="InterPro" id="IPR045357">
    <property type="entry name" value="Aminopeptidase_N-like_N"/>
</dbReference>
<evidence type="ECO:0000256" key="9">
    <source>
        <dbReference type="ARBA" id="ARBA00022833"/>
    </source>
</evidence>
<dbReference type="EC" id="3.4.11.2" evidence="4"/>
<evidence type="ECO:0000256" key="6">
    <source>
        <dbReference type="ARBA" id="ARBA00022670"/>
    </source>
</evidence>
<feature type="signal peptide" evidence="13">
    <location>
        <begin position="1"/>
        <end position="34"/>
    </location>
</feature>
<evidence type="ECO:0000256" key="1">
    <source>
        <dbReference type="ARBA" id="ARBA00000098"/>
    </source>
</evidence>
<dbReference type="SUPFAM" id="SSF55486">
    <property type="entry name" value="Metalloproteases ('zincins'), catalytic domain"/>
    <property type="match status" value="1"/>
</dbReference>
<dbReference type="RefSeq" id="WP_345040334.1">
    <property type="nucleotide sequence ID" value="NZ_BAABBA010000008.1"/>
</dbReference>
<comment type="cofactor">
    <cofactor evidence="2">
        <name>Zn(2+)</name>
        <dbReference type="ChEBI" id="CHEBI:29105"/>
    </cofactor>
</comment>
<dbReference type="Pfam" id="PF17900">
    <property type="entry name" value="Peptidase_M1_N"/>
    <property type="match status" value="1"/>
</dbReference>
<dbReference type="InterPro" id="IPR001930">
    <property type="entry name" value="Peptidase_M1"/>
</dbReference>
<comment type="similarity">
    <text evidence="3">Belongs to the peptidase M1 family.</text>
</comment>
<evidence type="ECO:0000256" key="12">
    <source>
        <dbReference type="ARBA" id="ARBA00031533"/>
    </source>
</evidence>
<comment type="caution">
    <text evidence="16">The sequence shown here is derived from an EMBL/GenBank/DDBJ whole genome shotgun (WGS) entry which is preliminary data.</text>
</comment>
<feature type="domain" description="Peptidase M1 membrane alanine aminopeptidase" evidence="14">
    <location>
        <begin position="335"/>
        <end position="476"/>
    </location>
</feature>
<organism evidence="16 17">
    <name type="scientific">Georgenia daeguensis</name>
    <dbReference type="NCBI Taxonomy" id="908355"/>
    <lineage>
        <taxon>Bacteria</taxon>
        <taxon>Bacillati</taxon>
        <taxon>Actinomycetota</taxon>
        <taxon>Actinomycetes</taxon>
        <taxon>Micrococcales</taxon>
        <taxon>Bogoriellaceae</taxon>
        <taxon>Georgenia</taxon>
    </lineage>
</organism>
<proteinExistence type="inferred from homology"/>
<evidence type="ECO:0000256" key="2">
    <source>
        <dbReference type="ARBA" id="ARBA00001947"/>
    </source>
</evidence>
<protein>
    <recommendedName>
        <fullName evidence="5">Aminopeptidase N</fullName>
        <ecNumber evidence="4">3.4.11.2</ecNumber>
    </recommendedName>
    <alternativeName>
        <fullName evidence="11">Alanine aminopeptidase</fullName>
    </alternativeName>
    <alternativeName>
        <fullName evidence="12">Lysyl aminopeptidase</fullName>
    </alternativeName>
</protein>
<dbReference type="Gene3D" id="2.60.40.1730">
    <property type="entry name" value="tricorn interacting facor f3 domain"/>
    <property type="match status" value="1"/>
</dbReference>
<evidence type="ECO:0000256" key="10">
    <source>
        <dbReference type="ARBA" id="ARBA00023049"/>
    </source>
</evidence>
<dbReference type="Gene3D" id="1.10.390.10">
    <property type="entry name" value="Neutral Protease Domain 2"/>
    <property type="match status" value="1"/>
</dbReference>
<evidence type="ECO:0000259" key="15">
    <source>
        <dbReference type="Pfam" id="PF17900"/>
    </source>
</evidence>
<keyword evidence="17" id="KW-1185">Reference proteome</keyword>
<evidence type="ECO:0000256" key="4">
    <source>
        <dbReference type="ARBA" id="ARBA00012564"/>
    </source>
</evidence>
<evidence type="ECO:0000256" key="3">
    <source>
        <dbReference type="ARBA" id="ARBA00010136"/>
    </source>
</evidence>
<dbReference type="EMBL" id="BAABBA010000008">
    <property type="protein sequence ID" value="GAA4287543.1"/>
    <property type="molecule type" value="Genomic_DNA"/>
</dbReference>
<name>A0ABP8EU98_9MICO</name>
<feature type="domain" description="Aminopeptidase N-like N-terminal" evidence="15">
    <location>
        <begin position="67"/>
        <end position="238"/>
    </location>
</feature>
<dbReference type="PANTHER" id="PTHR11533">
    <property type="entry name" value="PROTEASE M1 ZINC METALLOPROTEASE"/>
    <property type="match status" value="1"/>
</dbReference>
<accession>A0ABP8EU98</accession>
<dbReference type="InterPro" id="IPR027268">
    <property type="entry name" value="Peptidase_M4/M1_CTD_sf"/>
</dbReference>
<dbReference type="InterPro" id="IPR042097">
    <property type="entry name" value="Aminopeptidase_N-like_N_sf"/>
</dbReference>